<dbReference type="EMBL" id="FP885845">
    <property type="protein sequence ID" value="CBJ17569.1"/>
    <property type="molecule type" value="Genomic_DNA"/>
</dbReference>
<accession>E6ZE64</accession>
<geneLocation type="mitochondrion" evidence="1"/>
<gene>
    <name evidence="1" type="primary">orf114d</name>
</gene>
<dbReference type="EMBL" id="FP885834">
    <property type="protein sequence ID" value="CBJ14079.1"/>
    <property type="molecule type" value="Genomic_DNA"/>
</dbReference>
<proteinExistence type="predicted"/>
<name>E6ZE64_BETVM</name>
<dbReference type="EMBL" id="FQ014226">
    <property type="protein sequence ID" value="CBL52019.1"/>
    <property type="molecule type" value="Genomic_DNA"/>
</dbReference>
<dbReference type="EMBL" id="FP885871">
    <property type="protein sequence ID" value="CBJ20742.1"/>
    <property type="molecule type" value="Genomic_DNA"/>
</dbReference>
<reference evidence="1" key="1">
    <citation type="submission" date="2010-11" db="EMBL/GenBank/DDBJ databases">
        <authorList>
            <person name="Genoscope - CEA"/>
        </authorList>
    </citation>
    <scope>NUCLEOTIDE SEQUENCE</scope>
</reference>
<sequence length="114" mass="12800">MTSVPWRRSKAGNLPYLTFSAFSLANAFSRVKLSSYSSSLTDEVRDFALPNLLPEVKDLTTLVRLLYWNTIYLASCVLVPPKPLHSSKLPILTYPPSYDLTAFLRLVLSVHSLP</sequence>
<protein>
    <submittedName>
        <fullName evidence="2">Uncharacterized protein orf114d</fullName>
    </submittedName>
</protein>
<evidence type="ECO:0000313" key="2">
    <source>
        <dbReference type="EMBL" id="CBJ20742.1"/>
    </source>
</evidence>
<keyword evidence="1" id="KW-0496">Mitochondrion</keyword>
<reference evidence="1" key="2">
    <citation type="journal article" date="2011" name="Genome Biol. Evol.">
        <title>Structural and content diversity of mitochondrial genome in beet: a comparative genomic analysis.</title>
        <authorList>
            <person name="Darracq A."/>
            <person name="Varre J.S."/>
            <person name="Marechal-Drouard L."/>
            <person name="Courseaux A."/>
            <person name="Saumitou-Laprade P."/>
            <person name="Oztas S."/>
            <person name="Vacherie B."/>
            <person name="Barbe V.and.Touzet.P."/>
        </authorList>
    </citation>
    <scope>NUCLEOTIDE SEQUENCE</scope>
</reference>
<dbReference type="AlphaFoldDB" id="E6ZE64"/>
<dbReference type="GeneID" id="10220645"/>
<dbReference type="RefSeq" id="YP_004222349.1">
    <property type="nucleotide sequence ID" value="NC_015099.1"/>
</dbReference>
<organism evidence="1">
    <name type="scientific">Beta vulgaris subsp. maritima</name>
    <name type="common">Sea beet</name>
    <name type="synonym">Beta maritima</name>
    <dbReference type="NCBI Taxonomy" id="350892"/>
    <lineage>
        <taxon>Eukaryota</taxon>
        <taxon>Viridiplantae</taxon>
        <taxon>Streptophyta</taxon>
        <taxon>Embryophyta</taxon>
        <taxon>Tracheophyta</taxon>
        <taxon>Spermatophyta</taxon>
        <taxon>Magnoliopsida</taxon>
        <taxon>eudicotyledons</taxon>
        <taxon>Gunneridae</taxon>
        <taxon>Pentapetalae</taxon>
        <taxon>Caryophyllales</taxon>
        <taxon>Chenopodiaceae</taxon>
        <taxon>Betoideae</taxon>
        <taxon>Beta</taxon>
    </lineage>
</organism>
<evidence type="ECO:0000313" key="1">
    <source>
        <dbReference type="EMBL" id="CBJ14079.1"/>
    </source>
</evidence>